<feature type="compositionally biased region" description="Basic and acidic residues" evidence="1">
    <location>
        <begin position="21"/>
        <end position="35"/>
    </location>
</feature>
<feature type="region of interest" description="Disordered" evidence="1">
    <location>
        <begin position="1"/>
        <end position="35"/>
    </location>
</feature>
<evidence type="ECO:0000256" key="1">
    <source>
        <dbReference type="SAM" id="MobiDB-lite"/>
    </source>
</evidence>
<dbReference type="Proteomes" id="UP000314294">
    <property type="component" value="Unassembled WGS sequence"/>
</dbReference>
<organism evidence="2 3">
    <name type="scientific">Liparis tanakae</name>
    <name type="common">Tanaka's snailfish</name>
    <dbReference type="NCBI Taxonomy" id="230148"/>
    <lineage>
        <taxon>Eukaryota</taxon>
        <taxon>Metazoa</taxon>
        <taxon>Chordata</taxon>
        <taxon>Craniata</taxon>
        <taxon>Vertebrata</taxon>
        <taxon>Euteleostomi</taxon>
        <taxon>Actinopterygii</taxon>
        <taxon>Neopterygii</taxon>
        <taxon>Teleostei</taxon>
        <taxon>Neoteleostei</taxon>
        <taxon>Acanthomorphata</taxon>
        <taxon>Eupercaria</taxon>
        <taxon>Perciformes</taxon>
        <taxon>Cottioidei</taxon>
        <taxon>Cottales</taxon>
        <taxon>Liparidae</taxon>
        <taxon>Liparis</taxon>
    </lineage>
</organism>
<evidence type="ECO:0000313" key="2">
    <source>
        <dbReference type="EMBL" id="TNN35505.1"/>
    </source>
</evidence>
<dbReference type="AlphaFoldDB" id="A0A4Z2F2Z6"/>
<feature type="region of interest" description="Disordered" evidence="1">
    <location>
        <begin position="50"/>
        <end position="123"/>
    </location>
</feature>
<dbReference type="EMBL" id="SRLO01001757">
    <property type="protein sequence ID" value="TNN35505.1"/>
    <property type="molecule type" value="Genomic_DNA"/>
</dbReference>
<comment type="caution">
    <text evidence="2">The sequence shown here is derived from an EMBL/GenBank/DDBJ whole genome shotgun (WGS) entry which is preliminary data.</text>
</comment>
<accession>A0A4Z2F2Z6</accession>
<dbReference type="OrthoDB" id="197155at2759"/>
<proteinExistence type="predicted"/>
<keyword evidence="3" id="KW-1185">Reference proteome</keyword>
<name>A0A4Z2F2Z6_9TELE</name>
<protein>
    <submittedName>
        <fullName evidence="2">Patatin-like phospholipase domain-containing protein 4</fullName>
    </submittedName>
</protein>
<feature type="compositionally biased region" description="Basic and acidic residues" evidence="1">
    <location>
        <begin position="50"/>
        <end position="106"/>
    </location>
</feature>
<gene>
    <name evidence="2" type="primary">PNPLA4_2</name>
    <name evidence="2" type="ORF">EYF80_054328</name>
</gene>
<sequence>MGRVPGKWDGSRGNGTGLEPATEHRGLEPATEHRGLEPEHLALEHRELEPAPEHPGLEPVTEHWGLEPVTEHRGLEPKHRGVEPATEHWGQEPVTEHRGLEQRGLEPRSLTQGPGGTPGGTPTCCGEAHHGRECKEFTFRFADGVRRQRFGAVTPGYDFLLALR</sequence>
<reference evidence="2 3" key="1">
    <citation type="submission" date="2019-03" db="EMBL/GenBank/DDBJ databases">
        <title>First draft genome of Liparis tanakae, snailfish: a comprehensive survey of snailfish specific genes.</title>
        <authorList>
            <person name="Kim W."/>
            <person name="Song I."/>
            <person name="Jeong J.-H."/>
            <person name="Kim D."/>
            <person name="Kim S."/>
            <person name="Ryu S."/>
            <person name="Song J.Y."/>
            <person name="Lee S.K."/>
        </authorList>
    </citation>
    <scope>NUCLEOTIDE SEQUENCE [LARGE SCALE GENOMIC DNA]</scope>
    <source>
        <tissue evidence="2">Muscle</tissue>
    </source>
</reference>
<evidence type="ECO:0000313" key="3">
    <source>
        <dbReference type="Proteomes" id="UP000314294"/>
    </source>
</evidence>